<keyword evidence="1" id="KW-0732">Signal</keyword>
<gene>
    <name evidence="3" type="ORF">Amme_041_002</name>
</gene>
<organism evidence="3 4">
    <name type="scientific">Acidomonas methanolica NBRC 104435</name>
    <dbReference type="NCBI Taxonomy" id="1231351"/>
    <lineage>
        <taxon>Bacteria</taxon>
        <taxon>Pseudomonadati</taxon>
        <taxon>Pseudomonadota</taxon>
        <taxon>Alphaproteobacteria</taxon>
        <taxon>Acetobacterales</taxon>
        <taxon>Acetobacteraceae</taxon>
        <taxon>Acidomonas</taxon>
    </lineage>
</organism>
<name>A0A023D478_ACIMT</name>
<comment type="caution">
    <text evidence="3">The sequence shown here is derived from an EMBL/GenBank/DDBJ whole genome shotgun (WGS) entry which is preliminary data.</text>
</comment>
<protein>
    <recommendedName>
        <fullName evidence="2">DUF2147 domain-containing protein</fullName>
    </recommendedName>
</protein>
<dbReference type="Pfam" id="PF09917">
    <property type="entry name" value="DUF2147"/>
    <property type="match status" value="1"/>
</dbReference>
<dbReference type="PANTHER" id="PTHR36919:SF2">
    <property type="entry name" value="BLL6627 PROTEIN"/>
    <property type="match status" value="1"/>
</dbReference>
<feature type="signal peptide" evidence="1">
    <location>
        <begin position="1"/>
        <end position="22"/>
    </location>
</feature>
<dbReference type="EMBL" id="BAND01000041">
    <property type="protein sequence ID" value="GAJ28968.1"/>
    <property type="molecule type" value="Genomic_DNA"/>
</dbReference>
<sequence>MRNAGLAAVLALAAALATSWLAPDWPVYAQTVGTPPLAVEGYWLAQDRDGVFLIGHCGGGQLCGRLVGLDYDAEMPKDVWGRPECGLVMLTGFTRQDDGRWHGTILDPQTGRQYDSMIWSPQRGVLKLRGYILGIPFLGETQSWTRYAGPPMGAACKMPKP</sequence>
<dbReference type="RefSeq" id="WP_052511857.1">
    <property type="nucleotide sequence ID" value="NZ_BAND01000041.1"/>
</dbReference>
<reference evidence="3 4" key="2">
    <citation type="journal article" date="2014" name="FEMS Microbiol. Lett.">
        <title>Draft genomic DNA sequence of the facultatively methylotrophic bacterium Acidomonas methanolica type strain MB58.</title>
        <authorList>
            <person name="Higashiura N."/>
            <person name="Hadano H."/>
            <person name="Hirakawa H."/>
            <person name="Matsutani M."/>
            <person name="Takabe S."/>
            <person name="Matsushita K."/>
            <person name="Azuma Y."/>
        </authorList>
    </citation>
    <scope>NUCLEOTIDE SEQUENCE [LARGE SCALE GENOMIC DNA]</scope>
    <source>
        <strain evidence="3 4">MB58</strain>
    </source>
</reference>
<evidence type="ECO:0000256" key="1">
    <source>
        <dbReference type="SAM" id="SignalP"/>
    </source>
</evidence>
<dbReference type="Gene3D" id="2.40.128.520">
    <property type="match status" value="1"/>
</dbReference>
<evidence type="ECO:0000313" key="3">
    <source>
        <dbReference type="EMBL" id="GAJ28968.1"/>
    </source>
</evidence>
<feature type="domain" description="DUF2147" evidence="2">
    <location>
        <begin position="41"/>
        <end position="146"/>
    </location>
</feature>
<evidence type="ECO:0000313" key="4">
    <source>
        <dbReference type="Proteomes" id="UP000019760"/>
    </source>
</evidence>
<dbReference type="InterPro" id="IPR019223">
    <property type="entry name" value="DUF2147"/>
</dbReference>
<dbReference type="AlphaFoldDB" id="A0A023D478"/>
<dbReference type="Proteomes" id="UP000019760">
    <property type="component" value="Unassembled WGS sequence"/>
</dbReference>
<keyword evidence="4" id="KW-1185">Reference proteome</keyword>
<proteinExistence type="predicted"/>
<dbReference type="OrthoDB" id="9811671at2"/>
<dbReference type="PANTHER" id="PTHR36919">
    <property type="entry name" value="BLR1215 PROTEIN"/>
    <property type="match status" value="1"/>
</dbReference>
<reference evidence="4" key="1">
    <citation type="journal article" date="2014" name="FEMS Microbiol. Lett.">
        <title>Draft Genomic DNA Sequence of the Facultatively Methylotrophic Bacterium Acidomonas methanolica type strain MB58.</title>
        <authorList>
            <person name="Higashiura N."/>
            <person name="Hadano H."/>
            <person name="Hirakawa H."/>
            <person name="Matsutani M."/>
            <person name="Takabe S."/>
            <person name="Matsushita K."/>
            <person name="Azuma Y."/>
        </authorList>
    </citation>
    <scope>NUCLEOTIDE SEQUENCE [LARGE SCALE GENOMIC DNA]</scope>
    <source>
        <strain evidence="4">MB58</strain>
    </source>
</reference>
<evidence type="ECO:0000259" key="2">
    <source>
        <dbReference type="Pfam" id="PF09917"/>
    </source>
</evidence>
<feature type="chain" id="PRO_5030001355" description="DUF2147 domain-containing protein" evidence="1">
    <location>
        <begin position="23"/>
        <end position="161"/>
    </location>
</feature>
<accession>A0A023D478</accession>